<feature type="region of interest" description="Disordered" evidence="9">
    <location>
        <begin position="320"/>
        <end position="341"/>
    </location>
</feature>
<dbReference type="EMBL" id="LNIX01000002">
    <property type="protein sequence ID" value="OXA61004.1"/>
    <property type="molecule type" value="Genomic_DNA"/>
</dbReference>
<evidence type="ECO:0000256" key="3">
    <source>
        <dbReference type="ARBA" id="ARBA00022771"/>
    </source>
</evidence>
<evidence type="ECO:0000256" key="6">
    <source>
        <dbReference type="ARBA" id="ARBA00023163"/>
    </source>
</evidence>
<feature type="transmembrane region" description="Helical" evidence="10">
    <location>
        <begin position="929"/>
        <end position="949"/>
    </location>
</feature>
<dbReference type="Pfam" id="PF00096">
    <property type="entry name" value="zf-C2H2"/>
    <property type="match status" value="1"/>
</dbReference>
<dbReference type="PANTHER" id="PTHR46179">
    <property type="entry name" value="ZINC FINGER PROTEIN"/>
    <property type="match status" value="1"/>
</dbReference>
<feature type="domain" description="C2H2-type" evidence="11">
    <location>
        <begin position="567"/>
        <end position="597"/>
    </location>
</feature>
<evidence type="ECO:0000256" key="5">
    <source>
        <dbReference type="ARBA" id="ARBA00023015"/>
    </source>
</evidence>
<feature type="transmembrane region" description="Helical" evidence="10">
    <location>
        <begin position="855"/>
        <end position="880"/>
    </location>
</feature>
<feature type="compositionally biased region" description="Basic and acidic residues" evidence="9">
    <location>
        <begin position="669"/>
        <end position="702"/>
    </location>
</feature>
<feature type="compositionally biased region" description="Acidic residues" evidence="9">
    <location>
        <begin position="258"/>
        <end position="273"/>
    </location>
</feature>
<keyword evidence="6" id="KW-0804">Transcription</keyword>
<evidence type="ECO:0000256" key="1">
    <source>
        <dbReference type="ARBA" id="ARBA00004123"/>
    </source>
</evidence>
<keyword evidence="10" id="KW-1133">Transmembrane helix</keyword>
<evidence type="ECO:0000256" key="7">
    <source>
        <dbReference type="ARBA" id="ARBA00023242"/>
    </source>
</evidence>
<dbReference type="GO" id="GO:0005634">
    <property type="term" value="C:nucleus"/>
    <property type="evidence" value="ECO:0007669"/>
    <property type="project" value="UniProtKB-SubCell"/>
</dbReference>
<dbReference type="AlphaFoldDB" id="A0A226EV89"/>
<dbReference type="Gene3D" id="3.30.160.60">
    <property type="entry name" value="Classic Zinc Finger"/>
    <property type="match status" value="3"/>
</dbReference>
<evidence type="ECO:0000259" key="11">
    <source>
        <dbReference type="PROSITE" id="PS50157"/>
    </source>
</evidence>
<dbReference type="OrthoDB" id="3561125at2759"/>
<keyword evidence="10" id="KW-0472">Membrane</keyword>
<keyword evidence="10" id="KW-0812">Transmembrane</keyword>
<dbReference type="PROSITE" id="PS50157">
    <property type="entry name" value="ZINC_FINGER_C2H2_2"/>
    <property type="match status" value="5"/>
</dbReference>
<feature type="transmembrane region" description="Helical" evidence="10">
    <location>
        <begin position="1033"/>
        <end position="1053"/>
    </location>
</feature>
<comment type="caution">
    <text evidence="12">The sequence shown here is derived from an EMBL/GenBank/DDBJ whole genome shotgun (WGS) entry which is preliminary data.</text>
</comment>
<keyword evidence="4" id="KW-0862">Zinc</keyword>
<proteinExistence type="predicted"/>
<feature type="region of interest" description="Disordered" evidence="9">
    <location>
        <begin position="669"/>
        <end position="708"/>
    </location>
</feature>
<evidence type="ECO:0000313" key="13">
    <source>
        <dbReference type="Proteomes" id="UP000198287"/>
    </source>
</evidence>
<dbReference type="PANTHER" id="PTHR46179:SF13">
    <property type="entry name" value="C2H2-TYPE DOMAIN-CONTAINING PROTEIN"/>
    <property type="match status" value="1"/>
</dbReference>
<dbReference type="SMART" id="SM00355">
    <property type="entry name" value="ZnF_C2H2"/>
    <property type="match status" value="8"/>
</dbReference>
<feature type="region of interest" description="Disordered" evidence="9">
    <location>
        <begin position="173"/>
        <end position="214"/>
    </location>
</feature>
<evidence type="ECO:0000256" key="4">
    <source>
        <dbReference type="ARBA" id="ARBA00022833"/>
    </source>
</evidence>
<dbReference type="GO" id="GO:0008270">
    <property type="term" value="F:zinc ion binding"/>
    <property type="evidence" value="ECO:0007669"/>
    <property type="project" value="UniProtKB-KW"/>
</dbReference>
<evidence type="ECO:0000313" key="12">
    <source>
        <dbReference type="EMBL" id="OXA61004.1"/>
    </source>
</evidence>
<evidence type="ECO:0000256" key="8">
    <source>
        <dbReference type="PROSITE-ProRule" id="PRU00042"/>
    </source>
</evidence>
<feature type="transmembrane region" description="Helical" evidence="10">
    <location>
        <begin position="955"/>
        <end position="975"/>
    </location>
</feature>
<dbReference type="InterPro" id="IPR013087">
    <property type="entry name" value="Znf_C2H2_type"/>
</dbReference>
<keyword evidence="3 8" id="KW-0863">Zinc-finger</keyword>
<organism evidence="12 13">
    <name type="scientific">Folsomia candida</name>
    <name type="common">Springtail</name>
    <dbReference type="NCBI Taxonomy" id="158441"/>
    <lineage>
        <taxon>Eukaryota</taxon>
        <taxon>Metazoa</taxon>
        <taxon>Ecdysozoa</taxon>
        <taxon>Arthropoda</taxon>
        <taxon>Hexapoda</taxon>
        <taxon>Collembola</taxon>
        <taxon>Entomobryomorpha</taxon>
        <taxon>Isotomoidea</taxon>
        <taxon>Isotomidae</taxon>
        <taxon>Proisotominae</taxon>
        <taxon>Folsomia</taxon>
    </lineage>
</organism>
<feature type="domain" description="C2H2-type" evidence="11">
    <location>
        <begin position="540"/>
        <end position="567"/>
    </location>
</feature>
<feature type="domain" description="C2H2-type" evidence="11">
    <location>
        <begin position="442"/>
        <end position="470"/>
    </location>
</feature>
<dbReference type="PROSITE" id="PS00028">
    <property type="entry name" value="ZINC_FINGER_C2H2_1"/>
    <property type="match status" value="5"/>
</dbReference>
<evidence type="ECO:0000256" key="9">
    <source>
        <dbReference type="SAM" id="MobiDB-lite"/>
    </source>
</evidence>
<feature type="compositionally biased region" description="Basic residues" evidence="9">
    <location>
        <begin position="187"/>
        <end position="198"/>
    </location>
</feature>
<feature type="domain" description="C2H2-type" evidence="11">
    <location>
        <begin position="602"/>
        <end position="629"/>
    </location>
</feature>
<dbReference type="GO" id="GO:0006357">
    <property type="term" value="P:regulation of transcription by RNA polymerase II"/>
    <property type="evidence" value="ECO:0007669"/>
    <property type="project" value="TreeGrafter"/>
</dbReference>
<keyword evidence="5" id="KW-0805">Transcription regulation</keyword>
<evidence type="ECO:0000256" key="10">
    <source>
        <dbReference type="SAM" id="Phobius"/>
    </source>
</evidence>
<dbReference type="InterPro" id="IPR036236">
    <property type="entry name" value="Znf_C2H2_sf"/>
</dbReference>
<sequence>MSSAFSQRCLICSSWSPKSTSTSFLSGEESDESRVSCMLDRQVSALYLVSGLLEVPGEMCARFLTVYGHPDEWANVCEWCNILVAQGMTLFRQIRRLEAEHAKVRAAVKDRMKVKAEVEGSENDQEAAAIDIRRFLDAIENLETEHKTETQCNQQDENTKNYIGSQAVATVNETPHKRSNKTSTPRRTAKVTKSRLKPIVHPSKTCPDTSMQRKSGHLDVPVIISKNDDTNLGRRTRQSKIRKDECYINAENMSDQETMIEEPSNELDSDWNDDSLNTQDQYYCDSDQSCGYVPSASKKTRRKTQLAASLKAKNFVKPKLPRTRPSLIKDPEQKSRRRGKSHKYETLMFEKVVELQKSYILSLPPLSASSTTEEKEKRRRLLKERTLKQFCLRHQVQKFPCSTCPQVFTKFCDWNAHANITGCEKNSGHTLRKYGPVVVNRINCEECGKPVGNVHVLEDHFRTAHCATPEILNCRGCSLECRKMEDYRKHLRAATPGSDCTKLALKCPHTNECRSAIANSEAALQLHIKIRHSTLRPPTNKCIQCNKAFTSKHTLKKHMDKHSDRNIKCDRPNCTSVFKTNNRLNEHIKQVHESKKEGAAEYRCETCGKVFNVKGRLRRHEKLHNPETPFLCTVCGKGFKIANYLTIHMWSHDPAMKYKYTMYKNNANKAKEKRLQPRKADHPSDQEETRENTDDLSSDKSSDPNNSNHVLEHVFSALQKEPTNKAIIYHLEFYNETLAKKPNNHVAPKTPTPTHPFIDPPILHVRKAPATPGSMSINYPATPTSRSTSRIRLQMVEPPILLLLNFRSGDMWHLHRIHSARWDLRVQSIFHCFPHPETHENPHAPSSNILQMSTFTYTIVLSFEVVSIIHVLIDYVIAWVKAPDLAKWLNNWNCIEDEIEEWCGINKLFSNLDDKQTKKKPRISQFQKYLTLCYVMLPSFMFGTLIASWQFDLDYPIHCILLMMYSYLSMVCYTLEDAKAIIMFKWVEVGFDIILIHLKSNPTTLSPQKLEQILSKIRFQAHHCGSYIAFQQLLLILVTIYFSTSSIFAIVTILSGPVGNSREELTLVAMVGVSACLSMTKLYYKIGVAVGISKKEKCIAVEIKKIELGNELYNLAEQKAEVI</sequence>
<protein>
    <submittedName>
        <fullName evidence="12">Zinc finger protein ZFMSA12A</fullName>
    </submittedName>
</protein>
<evidence type="ECO:0000256" key="2">
    <source>
        <dbReference type="ARBA" id="ARBA00022723"/>
    </source>
</evidence>
<name>A0A226EV89_FOLCA</name>
<accession>A0A226EV89</accession>
<feature type="transmembrane region" description="Helical" evidence="10">
    <location>
        <begin position="1065"/>
        <end position="1084"/>
    </location>
</feature>
<keyword evidence="13" id="KW-1185">Reference proteome</keyword>
<feature type="domain" description="C2H2-type" evidence="11">
    <location>
        <begin position="630"/>
        <end position="657"/>
    </location>
</feature>
<dbReference type="InterPro" id="IPR051061">
    <property type="entry name" value="Zinc_finger_trans_reg"/>
</dbReference>
<dbReference type="Proteomes" id="UP000198287">
    <property type="component" value="Unassembled WGS sequence"/>
</dbReference>
<feature type="region of interest" description="Disordered" evidence="9">
    <location>
        <begin position="254"/>
        <end position="273"/>
    </location>
</feature>
<comment type="subcellular location">
    <subcellularLocation>
        <location evidence="1">Nucleus</location>
    </subcellularLocation>
</comment>
<keyword evidence="7" id="KW-0539">Nucleus</keyword>
<keyword evidence="2" id="KW-0479">Metal-binding</keyword>
<reference evidence="12 13" key="1">
    <citation type="submission" date="2015-12" db="EMBL/GenBank/DDBJ databases">
        <title>The genome of Folsomia candida.</title>
        <authorList>
            <person name="Faddeeva A."/>
            <person name="Derks M.F."/>
            <person name="Anvar Y."/>
            <person name="Smit S."/>
            <person name="Van Straalen N."/>
            <person name="Roelofs D."/>
        </authorList>
    </citation>
    <scope>NUCLEOTIDE SEQUENCE [LARGE SCALE GENOMIC DNA]</scope>
    <source>
        <strain evidence="12 13">VU population</strain>
        <tissue evidence="12">Whole body</tissue>
    </source>
</reference>
<dbReference type="SUPFAM" id="SSF57667">
    <property type="entry name" value="beta-beta-alpha zinc fingers"/>
    <property type="match status" value="1"/>
</dbReference>
<gene>
    <name evidence="12" type="ORF">Fcan01_05011</name>
</gene>